<feature type="non-terminal residue" evidence="2">
    <location>
        <position position="1"/>
    </location>
</feature>
<accession>A0A382UGH8</accession>
<name>A0A382UGH8_9ZZZZ</name>
<gene>
    <name evidence="2" type="ORF">METZ01_LOCUS385685</name>
</gene>
<protein>
    <recommendedName>
        <fullName evidence="1">PDZ domain-containing protein</fullName>
    </recommendedName>
</protein>
<organism evidence="2">
    <name type="scientific">marine metagenome</name>
    <dbReference type="NCBI Taxonomy" id="408172"/>
    <lineage>
        <taxon>unclassified sequences</taxon>
        <taxon>metagenomes</taxon>
        <taxon>ecological metagenomes</taxon>
    </lineage>
</organism>
<dbReference type="InterPro" id="IPR036034">
    <property type="entry name" value="PDZ_sf"/>
</dbReference>
<sequence length="162" mass="17977">QASFYGRKIPAIKVFGGFHEFLYTPEDEVEKIDFPLLALRTRFVVRLVRQVANLQERLVWSGPAPPPRVGLEGQDVGDQDAEVLGLPKGQGGIRVQDVMPGEPAARAGIQVGDVILQFGSVVLSRDGALARMRDAIRESRKQARVPIRVLREGKELLLEIVW</sequence>
<dbReference type="Pfam" id="PF13180">
    <property type="entry name" value="PDZ_2"/>
    <property type="match status" value="1"/>
</dbReference>
<dbReference type="PROSITE" id="PS50106">
    <property type="entry name" value="PDZ"/>
    <property type="match status" value="1"/>
</dbReference>
<dbReference type="AlphaFoldDB" id="A0A382UGH8"/>
<reference evidence="2" key="1">
    <citation type="submission" date="2018-05" db="EMBL/GenBank/DDBJ databases">
        <authorList>
            <person name="Lanie J.A."/>
            <person name="Ng W.-L."/>
            <person name="Kazmierczak K.M."/>
            <person name="Andrzejewski T.M."/>
            <person name="Davidsen T.M."/>
            <person name="Wayne K.J."/>
            <person name="Tettelin H."/>
            <person name="Glass J.I."/>
            <person name="Rusch D."/>
            <person name="Podicherti R."/>
            <person name="Tsui H.-C.T."/>
            <person name="Winkler M.E."/>
        </authorList>
    </citation>
    <scope>NUCLEOTIDE SEQUENCE</scope>
</reference>
<dbReference type="Gene3D" id="2.30.42.10">
    <property type="match status" value="1"/>
</dbReference>
<feature type="domain" description="PDZ" evidence="1">
    <location>
        <begin position="68"/>
        <end position="151"/>
    </location>
</feature>
<dbReference type="SMART" id="SM00228">
    <property type="entry name" value="PDZ"/>
    <property type="match status" value="1"/>
</dbReference>
<dbReference type="Gene3D" id="3.40.630.10">
    <property type="entry name" value="Zn peptidases"/>
    <property type="match status" value="1"/>
</dbReference>
<evidence type="ECO:0000313" key="2">
    <source>
        <dbReference type="EMBL" id="SVD32831.1"/>
    </source>
</evidence>
<dbReference type="SUPFAM" id="SSF50156">
    <property type="entry name" value="PDZ domain-like"/>
    <property type="match status" value="1"/>
</dbReference>
<proteinExistence type="predicted"/>
<dbReference type="InterPro" id="IPR001478">
    <property type="entry name" value="PDZ"/>
</dbReference>
<evidence type="ECO:0000259" key="1">
    <source>
        <dbReference type="PROSITE" id="PS50106"/>
    </source>
</evidence>
<dbReference type="EMBL" id="UINC01143735">
    <property type="protein sequence ID" value="SVD32831.1"/>
    <property type="molecule type" value="Genomic_DNA"/>
</dbReference>